<sequence>MDGTLRRILVQKNLQRPTGLAVDHFSERIYWADLELSLIGSVLYDGSDSVISVSSKQGLLHPHRIDVFEDYIYGAGPKSGVFRVQKFGHGSVEYLALNVDKTKGVLISHRYKQLDLPNPCLDLACEFLCLLNPSGATCVCPEGKYLINGTCNDDSLLDDSCKLTCENGGRCILNEKRDLRCHCWPSYSGERCEVNHCTNYCQNGGTCMPSALGRPTCSCAVGFTGPNCGKTVCENFCQNGGTCSVTAGNQPYCYCQPEHTGDRCQYYVCHHYCVNSESCTIGDDGSVECVCPTRYEGPKCEVDKCTRCHGGHCIVNKDSDDIFCNCTNGKIASSCQLCDGYCYNGGTCQLDPETNVPVCLCSVGFKSQRCDQKENPCDHYCQNEGICTLTAFNEPRCKCSTNWSGTQCERPAPKSSKSDHISTRSIAIIVPLVLLVTLITTLVIGLVLCKRKRRTKTIRRQPIINGGINVEIGNPSYNMYEVDHDHNDGGLLDPGFMIDPTKPTNYSNPVYAKLYMDGQNCRNSLGSVDERKELLPKKIEIGIRETVA</sequence>
<evidence type="ECO:0000256" key="8">
    <source>
        <dbReference type="ARBA" id="ARBA00023157"/>
    </source>
</evidence>
<keyword evidence="6 11" id="KW-1133">Transmembrane helix</keyword>
<protein>
    <recommendedName>
        <fullName evidence="12">EGF-like domain-containing protein</fullName>
    </recommendedName>
</protein>
<evidence type="ECO:0000259" key="12">
    <source>
        <dbReference type="PROSITE" id="PS50026"/>
    </source>
</evidence>
<dbReference type="PANTHER" id="PTHR22722:SF5">
    <property type="entry name" value="LOW-DENSITY LIPOPROTEIN RECEPTOR-RELATED PROTEIN 1B"/>
    <property type="match status" value="1"/>
</dbReference>
<dbReference type="FunFam" id="2.10.25.10:FF:000498">
    <property type="entry name" value="Low-density lipoprotein receptor-related protein 1B"/>
    <property type="match status" value="1"/>
</dbReference>
<keyword evidence="4" id="KW-0732">Signal</keyword>
<name>A0A7J7YIQ0_RHIFE</name>
<feature type="domain" description="EGF-like" evidence="12">
    <location>
        <begin position="193"/>
        <end position="229"/>
    </location>
</feature>
<feature type="disulfide bond" evidence="10">
    <location>
        <begin position="377"/>
        <end position="387"/>
    </location>
</feature>
<keyword evidence="5" id="KW-0677">Repeat</keyword>
<evidence type="ECO:0000256" key="4">
    <source>
        <dbReference type="ARBA" id="ARBA00022729"/>
    </source>
</evidence>
<dbReference type="PROSITE" id="PS50026">
    <property type="entry name" value="EGF_3"/>
    <property type="match status" value="6"/>
</dbReference>
<feature type="disulfide bond" evidence="10">
    <location>
        <begin position="269"/>
        <end position="279"/>
    </location>
</feature>
<dbReference type="SUPFAM" id="SSF57196">
    <property type="entry name" value="EGF/Laminin"/>
    <property type="match status" value="5"/>
</dbReference>
<dbReference type="SMART" id="SM00135">
    <property type="entry name" value="LY"/>
    <property type="match status" value="1"/>
</dbReference>
<feature type="domain" description="EGF-like" evidence="12">
    <location>
        <begin position="336"/>
        <end position="371"/>
    </location>
</feature>
<feature type="disulfide bond" evidence="10">
    <location>
        <begin position="342"/>
        <end position="359"/>
    </location>
</feature>
<evidence type="ECO:0000256" key="5">
    <source>
        <dbReference type="ARBA" id="ARBA00022737"/>
    </source>
</evidence>
<dbReference type="SMART" id="SM00179">
    <property type="entry name" value="EGF_CA"/>
    <property type="match status" value="1"/>
</dbReference>
<dbReference type="FunFam" id="2.10.25.10:FF:000088">
    <property type="entry name" value="Prolow-density lipoprotein receptor-related protein 1"/>
    <property type="match status" value="2"/>
</dbReference>
<keyword evidence="2 10" id="KW-0245">EGF-like domain</keyword>
<feature type="disulfide bond" evidence="10">
    <location>
        <begin position="255"/>
        <end position="264"/>
    </location>
</feature>
<feature type="disulfide bond" evidence="10">
    <location>
        <begin position="361"/>
        <end position="370"/>
    </location>
</feature>
<feature type="disulfide bond" evidence="10">
    <location>
        <begin position="161"/>
        <end position="171"/>
    </location>
</feature>
<feature type="disulfide bond" evidence="10">
    <location>
        <begin position="291"/>
        <end position="300"/>
    </location>
</feature>
<dbReference type="Pfam" id="PF00008">
    <property type="entry name" value="EGF"/>
    <property type="match status" value="1"/>
</dbReference>
<dbReference type="GO" id="GO:0043235">
    <property type="term" value="C:receptor complex"/>
    <property type="evidence" value="ECO:0007669"/>
    <property type="project" value="TreeGrafter"/>
</dbReference>
<feature type="disulfide bond" evidence="10">
    <location>
        <begin position="399"/>
        <end position="408"/>
    </location>
</feature>
<dbReference type="SMART" id="SM00181">
    <property type="entry name" value="EGF"/>
    <property type="match status" value="8"/>
</dbReference>
<dbReference type="PROSITE" id="PS00022">
    <property type="entry name" value="EGF_1"/>
    <property type="match status" value="4"/>
</dbReference>
<feature type="transmembrane region" description="Helical" evidence="11">
    <location>
        <begin position="426"/>
        <end position="449"/>
    </location>
</feature>
<dbReference type="InterPro" id="IPR000033">
    <property type="entry name" value="LDLR_classB_rpt"/>
</dbReference>
<proteinExistence type="predicted"/>
<feature type="disulfide bond" evidence="10">
    <location>
        <begin position="219"/>
        <end position="228"/>
    </location>
</feature>
<keyword evidence="7 11" id="KW-0472">Membrane</keyword>
<dbReference type="GO" id="GO:0005886">
    <property type="term" value="C:plasma membrane"/>
    <property type="evidence" value="ECO:0007669"/>
    <property type="project" value="TreeGrafter"/>
</dbReference>
<evidence type="ECO:0000256" key="7">
    <source>
        <dbReference type="ARBA" id="ARBA00023136"/>
    </source>
</evidence>
<feature type="disulfide bond" evidence="10">
    <location>
        <begin position="233"/>
        <end position="243"/>
    </location>
</feature>
<evidence type="ECO:0000256" key="1">
    <source>
        <dbReference type="ARBA" id="ARBA00004479"/>
    </source>
</evidence>
<feature type="domain" description="EGF-like" evidence="12">
    <location>
        <begin position="266"/>
        <end position="301"/>
    </location>
</feature>
<keyword evidence="8 10" id="KW-1015">Disulfide bond</keyword>
<feature type="disulfide bond" evidence="10">
    <location>
        <begin position="338"/>
        <end position="348"/>
    </location>
</feature>
<feature type="domain" description="EGF-like" evidence="12">
    <location>
        <begin position="157"/>
        <end position="190"/>
    </location>
</feature>
<dbReference type="Gene3D" id="2.120.10.30">
    <property type="entry name" value="TolB, C-terminal domain"/>
    <property type="match status" value="1"/>
</dbReference>
<dbReference type="PROSITE" id="PS01186">
    <property type="entry name" value="EGF_2"/>
    <property type="match status" value="2"/>
</dbReference>
<feature type="domain" description="EGF-like" evidence="12">
    <location>
        <begin position="373"/>
        <end position="409"/>
    </location>
</feature>
<dbReference type="InterPro" id="IPR001881">
    <property type="entry name" value="EGF-like_Ca-bd_dom"/>
</dbReference>
<dbReference type="SUPFAM" id="SSF63825">
    <property type="entry name" value="YWTD domain"/>
    <property type="match status" value="1"/>
</dbReference>
<feature type="domain" description="EGF-like" evidence="12">
    <location>
        <begin position="230"/>
        <end position="265"/>
    </location>
</feature>
<organism evidence="13 14">
    <name type="scientific">Rhinolophus ferrumequinum</name>
    <name type="common">Greater horseshoe bat</name>
    <dbReference type="NCBI Taxonomy" id="59479"/>
    <lineage>
        <taxon>Eukaryota</taxon>
        <taxon>Metazoa</taxon>
        <taxon>Chordata</taxon>
        <taxon>Craniata</taxon>
        <taxon>Vertebrata</taxon>
        <taxon>Euteleostomi</taxon>
        <taxon>Mammalia</taxon>
        <taxon>Eutheria</taxon>
        <taxon>Laurasiatheria</taxon>
        <taxon>Chiroptera</taxon>
        <taxon>Yinpterochiroptera</taxon>
        <taxon>Rhinolophoidea</taxon>
        <taxon>Rhinolophidae</taxon>
        <taxon>Rhinolophinae</taxon>
        <taxon>Rhinolophus</taxon>
    </lineage>
</organism>
<dbReference type="PANTHER" id="PTHR22722">
    <property type="entry name" value="LOW-DENSITY LIPOPROTEIN RECEPTOR-RELATED PROTEIN 2-RELATED"/>
    <property type="match status" value="1"/>
</dbReference>
<evidence type="ECO:0000313" key="13">
    <source>
        <dbReference type="EMBL" id="KAF6361735.1"/>
    </source>
</evidence>
<dbReference type="InterPro" id="IPR011042">
    <property type="entry name" value="6-blade_b-propeller_TolB-like"/>
</dbReference>
<evidence type="ECO:0000256" key="6">
    <source>
        <dbReference type="ARBA" id="ARBA00022989"/>
    </source>
</evidence>
<reference evidence="13 14" key="1">
    <citation type="journal article" date="2020" name="Nature">
        <title>Six reference-quality genomes reveal evolution of bat adaptations.</title>
        <authorList>
            <person name="Jebb D."/>
            <person name="Huang Z."/>
            <person name="Pippel M."/>
            <person name="Hughes G.M."/>
            <person name="Lavrichenko K."/>
            <person name="Devanna P."/>
            <person name="Winkler S."/>
            <person name="Jermiin L.S."/>
            <person name="Skirmuntt E.C."/>
            <person name="Katzourakis A."/>
            <person name="Burkitt-Gray L."/>
            <person name="Ray D.A."/>
            <person name="Sullivan K.A.M."/>
            <person name="Roscito J.G."/>
            <person name="Kirilenko B.M."/>
            <person name="Davalos L.M."/>
            <person name="Corthals A.P."/>
            <person name="Power M.L."/>
            <person name="Jones G."/>
            <person name="Ransome R.D."/>
            <person name="Dechmann D.K.N."/>
            <person name="Locatelli A.G."/>
            <person name="Puechmaille S.J."/>
            <person name="Fedrigo O."/>
            <person name="Jarvis E.D."/>
            <person name="Hiller M."/>
            <person name="Vernes S.C."/>
            <person name="Myers E.W."/>
            <person name="Teeling E.C."/>
        </authorList>
    </citation>
    <scope>NUCLEOTIDE SEQUENCE [LARGE SCALE GENOMIC DNA]</scope>
    <source>
        <strain evidence="13">MRhiFer1</strain>
        <tissue evidence="13">Lung</tissue>
    </source>
</reference>
<feature type="disulfide bond" evidence="10">
    <location>
        <begin position="197"/>
        <end position="207"/>
    </location>
</feature>
<keyword evidence="9" id="KW-0325">Glycoprotein</keyword>
<dbReference type="InterPro" id="IPR000742">
    <property type="entry name" value="EGF"/>
</dbReference>
<dbReference type="AlphaFoldDB" id="A0A7J7YIQ0"/>
<evidence type="ECO:0000256" key="2">
    <source>
        <dbReference type="ARBA" id="ARBA00022536"/>
    </source>
</evidence>
<comment type="caution">
    <text evidence="13">The sequence shown here is derived from an EMBL/GenBank/DDBJ whole genome shotgun (WGS) entry which is preliminary data.</text>
</comment>
<evidence type="ECO:0000256" key="9">
    <source>
        <dbReference type="ARBA" id="ARBA00023180"/>
    </source>
</evidence>
<dbReference type="Proteomes" id="UP000585614">
    <property type="component" value="Unassembled WGS sequence"/>
</dbReference>
<keyword evidence="3 11" id="KW-0812">Transmembrane</keyword>
<dbReference type="GO" id="GO:0005509">
    <property type="term" value="F:calcium ion binding"/>
    <property type="evidence" value="ECO:0007669"/>
    <property type="project" value="InterPro"/>
</dbReference>
<evidence type="ECO:0000256" key="10">
    <source>
        <dbReference type="PROSITE-ProRule" id="PRU00076"/>
    </source>
</evidence>
<accession>A0A7J7YIQ0</accession>
<comment type="subcellular location">
    <subcellularLocation>
        <location evidence="1">Membrane</location>
        <topology evidence="1">Single-pass type I membrane protein</topology>
    </subcellularLocation>
</comment>
<dbReference type="EMBL" id="JACAGC010000006">
    <property type="protein sequence ID" value="KAF6361735.1"/>
    <property type="molecule type" value="Genomic_DNA"/>
</dbReference>
<gene>
    <name evidence="13" type="ORF">mRhiFer1_009961</name>
</gene>
<evidence type="ECO:0000256" key="3">
    <source>
        <dbReference type="ARBA" id="ARBA00022692"/>
    </source>
</evidence>
<evidence type="ECO:0000313" key="14">
    <source>
        <dbReference type="Proteomes" id="UP000585614"/>
    </source>
</evidence>
<dbReference type="InterPro" id="IPR051221">
    <property type="entry name" value="LDLR-related"/>
</dbReference>
<dbReference type="Gene3D" id="2.10.25.10">
    <property type="entry name" value="Laminin"/>
    <property type="match status" value="5"/>
</dbReference>
<evidence type="ECO:0000256" key="11">
    <source>
        <dbReference type="SAM" id="Phobius"/>
    </source>
</evidence>
<dbReference type="GO" id="GO:0005041">
    <property type="term" value="F:low-density lipoprotein particle receptor activity"/>
    <property type="evidence" value="ECO:0007669"/>
    <property type="project" value="TreeGrafter"/>
</dbReference>
<comment type="caution">
    <text evidence="10">Lacks conserved residue(s) required for the propagation of feature annotation.</text>
</comment>